<dbReference type="Pfam" id="PF00682">
    <property type="entry name" value="HMGL-like"/>
    <property type="match status" value="1"/>
</dbReference>
<protein>
    <submittedName>
        <fullName evidence="3">4-hydroxy-2-ketovalerate aldolase</fullName>
    </submittedName>
</protein>
<dbReference type="AlphaFoldDB" id="A0A431FWY7"/>
<accession>A0A431FWY7</accession>
<name>A0A431FWY7_CAMJU</name>
<dbReference type="SUPFAM" id="SSF51569">
    <property type="entry name" value="Aldolase"/>
    <property type="match status" value="1"/>
</dbReference>
<reference evidence="3 4" key="1">
    <citation type="journal article" date="2019" name="Appl. Environ. Microbiol.">
        <title>Population genetics and characterization of Campylobacter jejuni isolates in western jackdaws and game birds in Finland.</title>
        <authorList>
            <person name="Kovanen S."/>
            <person name="Rossi M."/>
            <person name="Pohja-Mykra M."/>
            <person name="Nieminen T."/>
            <person name="Raunio-Saarnisto M."/>
            <person name="Sauvala M."/>
            <person name="Fredriksson-Ahomaa M."/>
            <person name="Hanninen M.L."/>
            <person name="Kivisto R."/>
        </authorList>
    </citation>
    <scope>NUCLEOTIDE SEQUENCE [LARGE SCALE GENOMIC DNA]</scope>
    <source>
        <strain evidence="3 4">CB304</strain>
    </source>
</reference>
<evidence type="ECO:0000256" key="1">
    <source>
        <dbReference type="ARBA" id="ARBA00023211"/>
    </source>
</evidence>
<gene>
    <name evidence="3" type="ORF">C3H48_07085</name>
</gene>
<dbReference type="PANTHER" id="PTHR10277">
    <property type="entry name" value="HOMOCITRATE SYNTHASE-RELATED"/>
    <property type="match status" value="1"/>
</dbReference>
<proteinExistence type="predicted"/>
<feature type="domain" description="Pyruvate carboxyltransferase" evidence="2">
    <location>
        <begin position="3"/>
        <end position="254"/>
    </location>
</feature>
<dbReference type="PANTHER" id="PTHR10277:SF9">
    <property type="entry name" value="2-ISOPROPYLMALATE SYNTHASE 1, CHLOROPLASTIC-RELATED"/>
    <property type="match status" value="1"/>
</dbReference>
<dbReference type="InterPro" id="IPR000891">
    <property type="entry name" value="PYR_CT"/>
</dbReference>
<evidence type="ECO:0000259" key="2">
    <source>
        <dbReference type="Pfam" id="PF00682"/>
    </source>
</evidence>
<dbReference type="Gene3D" id="3.20.20.70">
    <property type="entry name" value="Aldolase class I"/>
    <property type="match status" value="1"/>
</dbReference>
<dbReference type="EMBL" id="PRCE01000066">
    <property type="protein sequence ID" value="RTJ97825.1"/>
    <property type="molecule type" value="Genomic_DNA"/>
</dbReference>
<dbReference type="InterPro" id="IPR050073">
    <property type="entry name" value="2-IPM_HCS-like"/>
</dbReference>
<sequence length="334" mass="38310">MSKIKILDCTLRDGAHINKGKFGKENITLILQKLSEAKIDLIEVGFLQNTIFDKDSSIFDSIDYIDKILEDINKSESKFGVMLRTDRCDLEKIKKTKNIDFIRIALYKEHLDDIKKYALKAKDLGYSVYLNPIGVTKYSLEEIKNILEYLIVLNPKGISIVDTFGSLTSEDFSKFILLFDQTIPENIEIGIHLHENLSSSLSLALQAVAMLRHRNIIIDSSILGMGRIPGNLPTELLASHLKNSQYSIDSLYSLIDIIKEYKKINEWGYNPIYAHSAIINIDRTYPEYFFEQGFSTSDNIKLQKLIKENNYGEKFNSVYAQEVILKYEIRADNI</sequence>
<keyword evidence="1" id="KW-0464">Manganese</keyword>
<dbReference type="GO" id="GO:0009098">
    <property type="term" value="P:L-leucine biosynthetic process"/>
    <property type="evidence" value="ECO:0007669"/>
    <property type="project" value="TreeGrafter"/>
</dbReference>
<dbReference type="GO" id="GO:0003852">
    <property type="term" value="F:2-isopropylmalate synthase activity"/>
    <property type="evidence" value="ECO:0007669"/>
    <property type="project" value="TreeGrafter"/>
</dbReference>
<dbReference type="Proteomes" id="UP000286791">
    <property type="component" value="Unassembled WGS sequence"/>
</dbReference>
<organism evidence="3 4">
    <name type="scientific">Campylobacter jejuni</name>
    <dbReference type="NCBI Taxonomy" id="197"/>
    <lineage>
        <taxon>Bacteria</taxon>
        <taxon>Pseudomonadati</taxon>
        <taxon>Campylobacterota</taxon>
        <taxon>Epsilonproteobacteria</taxon>
        <taxon>Campylobacterales</taxon>
        <taxon>Campylobacteraceae</taxon>
        <taxon>Campylobacter</taxon>
    </lineage>
</organism>
<evidence type="ECO:0000313" key="3">
    <source>
        <dbReference type="EMBL" id="RTJ97825.1"/>
    </source>
</evidence>
<evidence type="ECO:0000313" key="4">
    <source>
        <dbReference type="Proteomes" id="UP000286791"/>
    </source>
</evidence>
<dbReference type="InterPro" id="IPR013785">
    <property type="entry name" value="Aldolase_TIM"/>
</dbReference>
<comment type="caution">
    <text evidence="3">The sequence shown here is derived from an EMBL/GenBank/DDBJ whole genome shotgun (WGS) entry which is preliminary data.</text>
</comment>
<dbReference type="RefSeq" id="WP_126237071.1">
    <property type="nucleotide sequence ID" value="NZ_PRAP01000010.1"/>
</dbReference>